<feature type="compositionally biased region" description="Basic and acidic residues" evidence="7">
    <location>
        <begin position="131"/>
        <end position="140"/>
    </location>
</feature>
<sequence length="530" mass="59002">MPFVALLYTAQTRFVKSLAGKVEWIIKNLIDFVVTNDDEESTEAEDERSSEEIRNDPQGSKSLFPKLGNVDGSLGVGSSAVPCSLDFSTLQNPLSMLKTPSGHFEWQLTDSSTGVRGAKTGLQPISPESSAKTEDEDKEPIDQEAKKYVCHYCSAEFSIRGYLTRHIKKHAVEKAFHCPYYNCNLIKEERCHRNGGFSRRDTYKTHLRSRHFVYPKGVKSKYKAKSSGKCAHCDAHFESSNEWIKKHVETGECKGLPDGFKVAVKTGRRTGKLKMITTSNGHSRFISTDQSAIQANALKIEEDLETTVSIAHDLKRFQSEASKSGLVTAGGSQVALNAEISKNEVAFSRRGNEGQEAPRKFYGSSPLEGQQVQKQYSLPQYAFSYVTPSKETSLDEACFSVDPSPTEDAGLEAVNSSSSASSRISYQENQAKISTMSNNNTMLYSSEPVDAQDIYFHFPLDLDQSPMCNVLPNPTATKQSDSYDSKTVKGGVPFADILEKQMEAYALNERNLRENQQYLNFYNNTFNSHL</sequence>
<dbReference type="InterPro" id="IPR036236">
    <property type="entry name" value="Znf_C2H2_sf"/>
</dbReference>
<dbReference type="OrthoDB" id="9439903at2759"/>
<evidence type="ECO:0000256" key="5">
    <source>
        <dbReference type="ARBA" id="ARBA00023242"/>
    </source>
</evidence>
<accession>A0A1G4KMC8</accession>
<evidence type="ECO:0000259" key="8">
    <source>
        <dbReference type="PROSITE" id="PS50157"/>
    </source>
</evidence>
<evidence type="ECO:0000256" key="4">
    <source>
        <dbReference type="ARBA" id="ARBA00022833"/>
    </source>
</evidence>
<dbReference type="InterPro" id="IPR013087">
    <property type="entry name" value="Znf_C2H2_type"/>
</dbReference>
<feature type="region of interest" description="Disordered" evidence="7">
    <location>
        <begin position="38"/>
        <end position="64"/>
    </location>
</feature>
<evidence type="ECO:0000256" key="3">
    <source>
        <dbReference type="ARBA" id="ARBA00022771"/>
    </source>
</evidence>
<dbReference type="GO" id="GO:0008270">
    <property type="term" value="F:zinc ion binding"/>
    <property type="evidence" value="ECO:0007669"/>
    <property type="project" value="UniProtKB-KW"/>
</dbReference>
<keyword evidence="10" id="KW-1185">Reference proteome</keyword>
<evidence type="ECO:0000256" key="7">
    <source>
        <dbReference type="SAM" id="MobiDB-lite"/>
    </source>
</evidence>
<feature type="domain" description="C2H2-type" evidence="8">
    <location>
        <begin position="148"/>
        <end position="175"/>
    </location>
</feature>
<dbReference type="PANTHER" id="PTHR24396:SF19">
    <property type="entry name" value="FI01119P"/>
    <property type="match status" value="1"/>
</dbReference>
<dbReference type="PROSITE" id="PS50157">
    <property type="entry name" value="ZINC_FINGER_C2H2_2"/>
    <property type="match status" value="1"/>
</dbReference>
<dbReference type="SMART" id="SM00355">
    <property type="entry name" value="ZnF_C2H2"/>
    <property type="match status" value="2"/>
</dbReference>
<gene>
    <name evidence="9" type="ORF">LANO_0H11716G</name>
</gene>
<dbReference type="EMBL" id="LT598447">
    <property type="protein sequence ID" value="SCV05630.1"/>
    <property type="molecule type" value="Genomic_DNA"/>
</dbReference>
<name>A0A1G4KMC8_9SACH</name>
<dbReference type="GO" id="GO:0000981">
    <property type="term" value="F:DNA-binding transcription factor activity, RNA polymerase II-specific"/>
    <property type="evidence" value="ECO:0007669"/>
    <property type="project" value="TreeGrafter"/>
</dbReference>
<dbReference type="PROSITE" id="PS00028">
    <property type="entry name" value="ZINC_FINGER_C2H2_1"/>
    <property type="match status" value="1"/>
</dbReference>
<dbReference type="Proteomes" id="UP000189911">
    <property type="component" value="Chromosome H"/>
</dbReference>
<keyword evidence="3 6" id="KW-0863">Zinc-finger</keyword>
<evidence type="ECO:0000256" key="1">
    <source>
        <dbReference type="ARBA" id="ARBA00004123"/>
    </source>
</evidence>
<keyword evidence="5" id="KW-0539">Nucleus</keyword>
<dbReference type="InterPro" id="IPR051643">
    <property type="entry name" value="Transcr_Reg_ZincFinger"/>
</dbReference>
<proteinExistence type="predicted"/>
<dbReference type="SUPFAM" id="SSF57667">
    <property type="entry name" value="beta-beta-alpha zinc fingers"/>
    <property type="match status" value="1"/>
</dbReference>
<feature type="region of interest" description="Disordered" evidence="7">
    <location>
        <begin position="115"/>
        <end position="140"/>
    </location>
</feature>
<evidence type="ECO:0000256" key="6">
    <source>
        <dbReference type="PROSITE-ProRule" id="PRU00042"/>
    </source>
</evidence>
<dbReference type="GO" id="GO:0000978">
    <property type="term" value="F:RNA polymerase II cis-regulatory region sequence-specific DNA binding"/>
    <property type="evidence" value="ECO:0007669"/>
    <property type="project" value="TreeGrafter"/>
</dbReference>
<keyword evidence="2" id="KW-0479">Metal-binding</keyword>
<dbReference type="Gene3D" id="3.30.160.60">
    <property type="entry name" value="Classic Zinc Finger"/>
    <property type="match status" value="1"/>
</dbReference>
<dbReference type="AlphaFoldDB" id="A0A1G4KMC8"/>
<evidence type="ECO:0000313" key="9">
    <source>
        <dbReference type="EMBL" id="SCV05630.1"/>
    </source>
</evidence>
<organism evidence="9 10">
    <name type="scientific">Lachancea nothofagi CBS 11611</name>
    <dbReference type="NCBI Taxonomy" id="1266666"/>
    <lineage>
        <taxon>Eukaryota</taxon>
        <taxon>Fungi</taxon>
        <taxon>Dikarya</taxon>
        <taxon>Ascomycota</taxon>
        <taxon>Saccharomycotina</taxon>
        <taxon>Saccharomycetes</taxon>
        <taxon>Saccharomycetales</taxon>
        <taxon>Saccharomycetaceae</taxon>
        <taxon>Lachancea</taxon>
    </lineage>
</organism>
<dbReference type="GO" id="GO:0005634">
    <property type="term" value="C:nucleus"/>
    <property type="evidence" value="ECO:0007669"/>
    <property type="project" value="UniProtKB-SubCell"/>
</dbReference>
<protein>
    <submittedName>
        <fullName evidence="9">LANO_0H11716g1_1</fullName>
    </submittedName>
</protein>
<evidence type="ECO:0000313" key="10">
    <source>
        <dbReference type="Proteomes" id="UP000189911"/>
    </source>
</evidence>
<evidence type="ECO:0000256" key="2">
    <source>
        <dbReference type="ARBA" id="ARBA00022723"/>
    </source>
</evidence>
<keyword evidence="4" id="KW-0862">Zinc</keyword>
<reference evidence="10" key="1">
    <citation type="submission" date="2016-03" db="EMBL/GenBank/DDBJ databases">
        <authorList>
            <person name="Devillers Hugo."/>
        </authorList>
    </citation>
    <scope>NUCLEOTIDE SEQUENCE [LARGE SCALE GENOMIC DNA]</scope>
</reference>
<feature type="compositionally biased region" description="Acidic residues" evidence="7">
    <location>
        <begin position="38"/>
        <end position="49"/>
    </location>
</feature>
<dbReference type="PANTHER" id="PTHR24396">
    <property type="entry name" value="ZINC FINGER PROTEIN"/>
    <property type="match status" value="1"/>
</dbReference>
<comment type="subcellular location">
    <subcellularLocation>
        <location evidence="1">Nucleus</location>
    </subcellularLocation>
</comment>